<dbReference type="KEGG" id="tet:TTHERM_000058639"/>
<dbReference type="EMBL" id="GG662853">
    <property type="protein sequence ID" value="EWS76503.1"/>
    <property type="molecule type" value="Genomic_DNA"/>
</dbReference>
<sequence>MKLILKTLIQISILKKIQVFIYKQQKHLPNFQIQYFQDNMFFFSKDNITSKGESEIEKEIERKKKQEQEQTKIFYEKLQQKMIQKEEFQKRFSEYMNQYSNEHKLYFNTLYEIKDYIASEEKNNAETLNSIKSLAIHTKYLIMNTSDYKKLIKYLENFPNLKVLWITISVATFGIDKLNCDESSLELLRLFILENFSNQLEALYVKFNFDSHDSQWNNRKKTIQQIITQWDDTFEKKIAIYRCDYQFQGLLI</sequence>
<dbReference type="AlphaFoldDB" id="W7XH65"/>
<protein>
    <submittedName>
        <fullName evidence="1">Uncharacterized protein</fullName>
    </submittedName>
</protein>
<reference evidence="2" key="1">
    <citation type="journal article" date="2006" name="PLoS Biol.">
        <title>Macronuclear genome sequence of the ciliate Tetrahymena thermophila, a model eukaryote.</title>
        <authorList>
            <person name="Eisen J.A."/>
            <person name="Coyne R.S."/>
            <person name="Wu M."/>
            <person name="Wu D."/>
            <person name="Thiagarajan M."/>
            <person name="Wortman J.R."/>
            <person name="Badger J.H."/>
            <person name="Ren Q."/>
            <person name="Amedeo P."/>
            <person name="Jones K.M."/>
            <person name="Tallon L.J."/>
            <person name="Delcher A.L."/>
            <person name="Salzberg S.L."/>
            <person name="Silva J.C."/>
            <person name="Haas B.J."/>
            <person name="Majoros W.H."/>
            <person name="Farzad M."/>
            <person name="Carlton J.M."/>
            <person name="Smith R.K. Jr."/>
            <person name="Garg J."/>
            <person name="Pearlman R.E."/>
            <person name="Karrer K.M."/>
            <person name="Sun L."/>
            <person name="Manning G."/>
            <person name="Elde N.C."/>
            <person name="Turkewitz A.P."/>
            <person name="Asai D.J."/>
            <person name="Wilkes D.E."/>
            <person name="Wang Y."/>
            <person name="Cai H."/>
            <person name="Collins K."/>
            <person name="Stewart B.A."/>
            <person name="Lee S.R."/>
            <person name="Wilamowska K."/>
            <person name="Weinberg Z."/>
            <person name="Ruzzo W.L."/>
            <person name="Wloga D."/>
            <person name="Gaertig J."/>
            <person name="Frankel J."/>
            <person name="Tsao C.-C."/>
            <person name="Gorovsky M.A."/>
            <person name="Keeling P.J."/>
            <person name="Waller R.F."/>
            <person name="Patron N.J."/>
            <person name="Cherry J.M."/>
            <person name="Stover N.A."/>
            <person name="Krieger C.J."/>
            <person name="del Toro C."/>
            <person name="Ryder H.F."/>
            <person name="Williamson S.C."/>
            <person name="Barbeau R.A."/>
            <person name="Hamilton E.P."/>
            <person name="Orias E."/>
        </authorList>
    </citation>
    <scope>NUCLEOTIDE SEQUENCE [LARGE SCALE GENOMIC DNA]</scope>
    <source>
        <strain evidence="2">SB210</strain>
    </source>
</reference>
<keyword evidence="2" id="KW-1185">Reference proteome</keyword>
<evidence type="ECO:0000313" key="1">
    <source>
        <dbReference type="EMBL" id="EWS76503.1"/>
    </source>
</evidence>
<accession>W7XH65</accession>
<name>W7XH65_TETTS</name>
<dbReference type="InParanoid" id="W7XH65"/>
<dbReference type="Proteomes" id="UP000009168">
    <property type="component" value="Unassembled WGS sequence"/>
</dbReference>
<proteinExistence type="predicted"/>
<organism evidence="1 2">
    <name type="scientific">Tetrahymena thermophila (strain SB210)</name>
    <dbReference type="NCBI Taxonomy" id="312017"/>
    <lineage>
        <taxon>Eukaryota</taxon>
        <taxon>Sar</taxon>
        <taxon>Alveolata</taxon>
        <taxon>Ciliophora</taxon>
        <taxon>Intramacronucleata</taxon>
        <taxon>Oligohymenophorea</taxon>
        <taxon>Hymenostomatida</taxon>
        <taxon>Tetrahymenina</taxon>
        <taxon>Tetrahymenidae</taxon>
        <taxon>Tetrahymena</taxon>
    </lineage>
</organism>
<dbReference type="RefSeq" id="XP_012650962.1">
    <property type="nucleotide sequence ID" value="XM_012795508.1"/>
</dbReference>
<evidence type="ECO:0000313" key="2">
    <source>
        <dbReference type="Proteomes" id="UP000009168"/>
    </source>
</evidence>
<dbReference type="GeneID" id="24437040"/>
<gene>
    <name evidence="1" type="ORF">TTHERM_000058639</name>
</gene>